<evidence type="ECO:0000313" key="1">
    <source>
        <dbReference type="EMBL" id="EYU18047.1"/>
    </source>
</evidence>
<name>A0A022PP32_ERYGU</name>
<protein>
    <submittedName>
        <fullName evidence="1">Uncharacterized protein</fullName>
    </submittedName>
</protein>
<dbReference type="EMBL" id="KI632341">
    <property type="protein sequence ID" value="EYU18047.1"/>
    <property type="molecule type" value="Genomic_DNA"/>
</dbReference>
<dbReference type="PANTHER" id="PTHR47481:SF43">
    <property type="entry name" value="RETROTRANSPOSON COPIA-LIKE N-TERMINAL DOMAIN-CONTAINING PROTEIN"/>
    <property type="match status" value="1"/>
</dbReference>
<dbReference type="AlphaFoldDB" id="A0A022PP32"/>
<dbReference type="Proteomes" id="UP000030748">
    <property type="component" value="Unassembled WGS sequence"/>
</dbReference>
<keyword evidence="2" id="KW-1185">Reference proteome</keyword>
<dbReference type="Pfam" id="PF14223">
    <property type="entry name" value="Retrotran_gag_2"/>
    <property type="match status" value="1"/>
</dbReference>
<organism evidence="1 2">
    <name type="scientific">Erythranthe guttata</name>
    <name type="common">Yellow monkey flower</name>
    <name type="synonym">Mimulus guttatus</name>
    <dbReference type="NCBI Taxonomy" id="4155"/>
    <lineage>
        <taxon>Eukaryota</taxon>
        <taxon>Viridiplantae</taxon>
        <taxon>Streptophyta</taxon>
        <taxon>Embryophyta</taxon>
        <taxon>Tracheophyta</taxon>
        <taxon>Spermatophyta</taxon>
        <taxon>Magnoliopsida</taxon>
        <taxon>eudicotyledons</taxon>
        <taxon>Gunneridae</taxon>
        <taxon>Pentapetalae</taxon>
        <taxon>asterids</taxon>
        <taxon>lamiids</taxon>
        <taxon>Lamiales</taxon>
        <taxon>Phrymaceae</taxon>
        <taxon>Erythranthe</taxon>
    </lineage>
</organism>
<evidence type="ECO:0000313" key="2">
    <source>
        <dbReference type="Proteomes" id="UP000030748"/>
    </source>
</evidence>
<dbReference type="PANTHER" id="PTHR47481">
    <property type="match status" value="1"/>
</dbReference>
<accession>A0A022PP32</accession>
<proteinExistence type="predicted"/>
<feature type="non-terminal residue" evidence="1">
    <location>
        <position position="208"/>
    </location>
</feature>
<gene>
    <name evidence="1" type="ORF">MIMGU_mgv1a026695mg</name>
</gene>
<reference evidence="1 2" key="1">
    <citation type="journal article" date="2013" name="Proc. Natl. Acad. Sci. U.S.A.">
        <title>Fine-scale variation in meiotic recombination in Mimulus inferred from population shotgun sequencing.</title>
        <authorList>
            <person name="Hellsten U."/>
            <person name="Wright K.M."/>
            <person name="Jenkins J."/>
            <person name="Shu S."/>
            <person name="Yuan Y."/>
            <person name="Wessler S.R."/>
            <person name="Schmutz J."/>
            <person name="Willis J.H."/>
            <person name="Rokhsar D.S."/>
        </authorList>
    </citation>
    <scope>NUCLEOTIDE SEQUENCE [LARGE SCALE GENOMIC DNA]</scope>
    <source>
        <strain evidence="2">cv. DUN x IM62</strain>
    </source>
</reference>
<sequence>MFAFLSEPLMAYIASSTSSHDAWDKLTRLYANHSRSRVLFLKEKLSQTTRGTKFVSEFLQTLKSIADQLALVGSPLGEDDLILHCSSLITTKFAKKTFSNKRQGKFQDQFLGTLLDQITIINQINFVHPRPEIVANYAITGNKNNTRLLGTGSSHNVATYLQNMSLHTEYEGPIDKEHIILGDGSGLAITHVGTTQLSLPLHIFSLQN</sequence>
<dbReference type="STRING" id="4155.A0A022PP32"/>